<keyword evidence="3 6" id="KW-0717">Septation</keyword>
<keyword evidence="4 6" id="KW-0131">Cell cycle</keyword>
<dbReference type="Gene3D" id="2.160.20.70">
    <property type="match status" value="1"/>
</dbReference>
<evidence type="ECO:0000256" key="4">
    <source>
        <dbReference type="ARBA" id="ARBA00023306"/>
    </source>
</evidence>
<evidence type="ECO:0000256" key="1">
    <source>
        <dbReference type="ARBA" id="ARBA00006291"/>
    </source>
</evidence>
<dbReference type="InterPro" id="IPR036145">
    <property type="entry name" value="MinC_C_sf"/>
</dbReference>
<dbReference type="KEGG" id="bmh:BMWSH_0585"/>
<dbReference type="GO" id="GO:0000902">
    <property type="term" value="P:cell morphogenesis"/>
    <property type="evidence" value="ECO:0007669"/>
    <property type="project" value="InterPro"/>
</dbReference>
<dbReference type="EMBL" id="CP003017">
    <property type="protein sequence ID" value="AEN87469.1"/>
    <property type="molecule type" value="Genomic_DNA"/>
</dbReference>
<dbReference type="Pfam" id="PF22642">
    <property type="entry name" value="MinC_N_1"/>
    <property type="match status" value="1"/>
</dbReference>
<dbReference type="HAMAP" id="MF_00267">
    <property type="entry name" value="MinC"/>
    <property type="match status" value="1"/>
</dbReference>
<protein>
    <recommendedName>
        <fullName evidence="6">Probable septum site-determining protein MinC</fullName>
    </recommendedName>
</protein>
<evidence type="ECO:0000259" key="8">
    <source>
        <dbReference type="Pfam" id="PF22642"/>
    </source>
</evidence>
<dbReference type="Gene3D" id="3.30.160.540">
    <property type="match status" value="1"/>
</dbReference>
<dbReference type="PANTHER" id="PTHR34108:SF1">
    <property type="entry name" value="SEPTUM SITE-DETERMINING PROTEIN MINC"/>
    <property type="match status" value="1"/>
</dbReference>
<dbReference type="SUPFAM" id="SSF63848">
    <property type="entry name" value="Cell-division inhibitor MinC, C-terminal domain"/>
    <property type="match status" value="1"/>
</dbReference>
<comment type="function">
    <text evidence="6">Cell division inhibitor that blocks the formation of polar Z ring septums. Rapidly oscillates between the poles of the cell to destabilize FtsZ filaments that have formed before they mature into polar Z rings. Prevents FtsZ polymerization.</text>
</comment>
<dbReference type="GO" id="GO:1901891">
    <property type="term" value="P:regulation of cell septum assembly"/>
    <property type="evidence" value="ECO:0007669"/>
    <property type="project" value="InterPro"/>
</dbReference>
<dbReference type="InterPro" id="IPR016098">
    <property type="entry name" value="CAP/MinC_C"/>
</dbReference>
<sequence length="230" mass="25598">MSVLNKQKQQNVTIKGTKDGLTLHLNDTCSFAELLTELKTKLLTNKHGDADQIVTVYVKIGNRYLTTEQETELKALIEENQYLVVKQIDSNVILKQDAVRVREESELVSVTKVVRSGQVLHVEGDLLLVGDVNPGGTVVAGGNLFVLGALKGIAHAGYRGNKNAVIAASLMKPSQLRIADIITRSEEERSEKEENIMECAYLDDNDQMVIDRVQTLPHLRPNLTRVERRI</sequence>
<accession>A0A8D3WUY0</accession>
<dbReference type="InterPro" id="IPR055219">
    <property type="entry name" value="MinC_N_1"/>
</dbReference>
<feature type="domain" description="Septum formation inhibitor MinC C-terminal" evidence="7">
    <location>
        <begin position="110"/>
        <end position="210"/>
    </location>
</feature>
<evidence type="ECO:0000313" key="9">
    <source>
        <dbReference type="EMBL" id="AEN87469.1"/>
    </source>
</evidence>
<dbReference type="PANTHER" id="PTHR34108">
    <property type="entry name" value="SEPTUM SITE-DETERMINING PROTEIN MINC"/>
    <property type="match status" value="1"/>
</dbReference>
<dbReference type="Pfam" id="PF03775">
    <property type="entry name" value="MinC_C"/>
    <property type="match status" value="1"/>
</dbReference>
<dbReference type="NCBIfam" id="NF001772">
    <property type="entry name" value="PRK00513.1-3"/>
    <property type="match status" value="1"/>
</dbReference>
<evidence type="ECO:0000256" key="5">
    <source>
        <dbReference type="ARBA" id="ARBA00046874"/>
    </source>
</evidence>
<dbReference type="NCBIfam" id="TIGR01222">
    <property type="entry name" value="minC"/>
    <property type="match status" value="1"/>
</dbReference>
<dbReference type="AlphaFoldDB" id="A0A8D3WUY0"/>
<comment type="similarity">
    <text evidence="1 6">Belongs to the MinC family.</text>
</comment>
<dbReference type="InterPro" id="IPR005526">
    <property type="entry name" value="Septum_form_inhib_MinC_C"/>
</dbReference>
<dbReference type="GO" id="GO:0000917">
    <property type="term" value="P:division septum assembly"/>
    <property type="evidence" value="ECO:0007669"/>
    <property type="project" value="UniProtKB-KW"/>
</dbReference>
<dbReference type="InterPro" id="IPR013033">
    <property type="entry name" value="MinC"/>
</dbReference>
<reference evidence="9 10" key="1">
    <citation type="journal article" date="2011" name="J. Bacteriol.">
        <title>Complete genome sequence of the industrial strain Bacillus megaterium WSH-002.</title>
        <authorList>
            <person name="Liu L."/>
            <person name="Li Y."/>
            <person name="Zhang J."/>
            <person name="Zou W."/>
            <person name="Zhou Z."/>
            <person name="Liu J."/>
            <person name="Li X."/>
            <person name="Wang L."/>
            <person name="Chen J."/>
        </authorList>
    </citation>
    <scope>NUCLEOTIDE SEQUENCE [LARGE SCALE GENOMIC DNA]</scope>
    <source>
        <strain evidence="9 10">WSH-002</strain>
    </source>
</reference>
<feature type="domain" description="Septum site-determining protein MinC N-terminal" evidence="8">
    <location>
        <begin position="12"/>
        <end position="88"/>
    </location>
</feature>
<evidence type="ECO:0000256" key="3">
    <source>
        <dbReference type="ARBA" id="ARBA00023210"/>
    </source>
</evidence>
<gene>
    <name evidence="6 9" type="primary">minC</name>
    <name evidence="9" type="ORF">BMWSH_0585</name>
</gene>
<keyword evidence="2 6" id="KW-0132">Cell division</keyword>
<name>A0A8D3WUY0_PRIMW</name>
<organism evidence="9 10">
    <name type="scientific">Priestia megaterium (strain WSH-002)</name>
    <name type="common">Bacillus megaterium</name>
    <dbReference type="NCBI Taxonomy" id="1006007"/>
    <lineage>
        <taxon>Bacteria</taxon>
        <taxon>Bacillati</taxon>
        <taxon>Bacillota</taxon>
        <taxon>Bacilli</taxon>
        <taxon>Bacillales</taxon>
        <taxon>Bacillaceae</taxon>
        <taxon>Priestia</taxon>
    </lineage>
</organism>
<evidence type="ECO:0000256" key="2">
    <source>
        <dbReference type="ARBA" id="ARBA00022618"/>
    </source>
</evidence>
<dbReference type="Proteomes" id="UP000001283">
    <property type="component" value="Chromosome"/>
</dbReference>
<evidence type="ECO:0000313" key="10">
    <source>
        <dbReference type="Proteomes" id="UP000001283"/>
    </source>
</evidence>
<comment type="subunit">
    <text evidence="5 6">Interacts with MinD and FtsZ.</text>
</comment>
<evidence type="ECO:0000259" key="7">
    <source>
        <dbReference type="Pfam" id="PF03775"/>
    </source>
</evidence>
<evidence type="ECO:0000256" key="6">
    <source>
        <dbReference type="HAMAP-Rule" id="MF_00267"/>
    </source>
</evidence>
<proteinExistence type="inferred from homology"/>